<dbReference type="EMBL" id="MU003710">
    <property type="protein sequence ID" value="KAF2805127.1"/>
    <property type="molecule type" value="Genomic_DNA"/>
</dbReference>
<dbReference type="Proteomes" id="UP000504636">
    <property type="component" value="Unplaced"/>
</dbReference>
<accession>A0A6A6YBB6</accession>
<evidence type="ECO:0000256" key="1">
    <source>
        <dbReference type="SAM" id="MobiDB-lite"/>
    </source>
</evidence>
<gene>
    <name evidence="2 4" type="ORF">BDZ99DRAFT_113589</name>
</gene>
<reference evidence="4" key="2">
    <citation type="submission" date="2020-04" db="EMBL/GenBank/DDBJ databases">
        <authorList>
            <consortium name="NCBI Genome Project"/>
        </authorList>
    </citation>
    <scope>NUCLEOTIDE SEQUENCE</scope>
    <source>
        <strain evidence="4">CBS 304.34</strain>
    </source>
</reference>
<reference evidence="2 4" key="1">
    <citation type="journal article" date="2020" name="Stud. Mycol.">
        <title>101 Dothideomycetes genomes: a test case for predicting lifestyles and emergence of pathogens.</title>
        <authorList>
            <person name="Haridas S."/>
            <person name="Albert R."/>
            <person name="Binder M."/>
            <person name="Bloem J."/>
            <person name="Labutti K."/>
            <person name="Salamov A."/>
            <person name="Andreopoulos B."/>
            <person name="Baker S."/>
            <person name="Barry K."/>
            <person name="Bills G."/>
            <person name="Bluhm B."/>
            <person name="Cannon C."/>
            <person name="Castanera R."/>
            <person name="Culley D."/>
            <person name="Daum C."/>
            <person name="Ezra D."/>
            <person name="Gonzalez J."/>
            <person name="Henrissat B."/>
            <person name="Kuo A."/>
            <person name="Liang C."/>
            <person name="Lipzen A."/>
            <person name="Lutzoni F."/>
            <person name="Magnuson J."/>
            <person name="Mondo S."/>
            <person name="Nolan M."/>
            <person name="Ohm R."/>
            <person name="Pangilinan J."/>
            <person name="Park H.-J."/>
            <person name="Ramirez L."/>
            <person name="Alfaro M."/>
            <person name="Sun H."/>
            <person name="Tritt A."/>
            <person name="Yoshinaga Y."/>
            <person name="Zwiers L.-H."/>
            <person name="Turgeon B."/>
            <person name="Goodwin S."/>
            <person name="Spatafora J."/>
            <person name="Crous P."/>
            <person name="Grigoriev I."/>
        </authorList>
    </citation>
    <scope>NUCLEOTIDE SEQUENCE</scope>
    <source>
        <strain evidence="2 4">CBS 304.34</strain>
    </source>
</reference>
<dbReference type="AlphaFoldDB" id="A0A6A6YBB6"/>
<feature type="compositionally biased region" description="Acidic residues" evidence="1">
    <location>
        <begin position="221"/>
        <end position="232"/>
    </location>
</feature>
<organism evidence="2">
    <name type="scientific">Mytilinidion resinicola</name>
    <dbReference type="NCBI Taxonomy" id="574789"/>
    <lineage>
        <taxon>Eukaryota</taxon>
        <taxon>Fungi</taxon>
        <taxon>Dikarya</taxon>
        <taxon>Ascomycota</taxon>
        <taxon>Pezizomycotina</taxon>
        <taxon>Dothideomycetes</taxon>
        <taxon>Pleosporomycetidae</taxon>
        <taxon>Mytilinidiales</taxon>
        <taxon>Mytilinidiaceae</taxon>
        <taxon>Mytilinidion</taxon>
    </lineage>
</organism>
<evidence type="ECO:0000313" key="4">
    <source>
        <dbReference type="RefSeq" id="XP_033572091.1"/>
    </source>
</evidence>
<keyword evidence="3" id="KW-1185">Reference proteome</keyword>
<dbReference type="OrthoDB" id="2588098at2759"/>
<dbReference type="GeneID" id="54453342"/>
<reference evidence="4" key="3">
    <citation type="submission" date="2025-04" db="UniProtKB">
        <authorList>
            <consortium name="RefSeq"/>
        </authorList>
    </citation>
    <scope>IDENTIFICATION</scope>
    <source>
        <strain evidence="4">CBS 304.34</strain>
    </source>
</reference>
<proteinExistence type="predicted"/>
<evidence type="ECO:0000313" key="3">
    <source>
        <dbReference type="Proteomes" id="UP000504636"/>
    </source>
</evidence>
<evidence type="ECO:0000313" key="2">
    <source>
        <dbReference type="EMBL" id="KAF2805127.1"/>
    </source>
</evidence>
<sequence length="243" mass="27853">MAMTCKYLFLTYQEDVKGILEKQLSPWAGDRLICLGDYARGHPDGILTVEEDEELIRQEFTLYDCMDRYSAHAGPDRFIGEMTERLVFGGRRSTLWSRMIGTAYDRWPADGVTWILRNLDAKEYVRQEGFKQLSKSTDGGPFIRPVGFEFVIASRVCWTDDPFGTSRITNMHGEWAGNRFDVTTLERMEEGFEASWKDVSAAVMKQVKNLAYECAVLLSDSDGEDGEDEEDEEAKRMTRHQLP</sequence>
<protein>
    <submittedName>
        <fullName evidence="2 4">Uncharacterized protein</fullName>
    </submittedName>
</protein>
<dbReference type="RefSeq" id="XP_033572091.1">
    <property type="nucleotide sequence ID" value="XM_033712449.1"/>
</dbReference>
<name>A0A6A6YBB6_9PEZI</name>
<feature type="region of interest" description="Disordered" evidence="1">
    <location>
        <begin position="221"/>
        <end position="243"/>
    </location>
</feature>